<sequence length="394" mass="45023">MLRAIVLLEAQRIQAIKDHETLVQRRDEALEDPVGFVARLQRREELHLPRRQRVTELPHIAWEKYSSPLSDGFNVRYHMTRRGRQPESTASTPVDESTTKQDGSLQGIEDERDAMGHVVRGRVMKDNKPQTFNQLWTTEEQRRLEELLITYPPEEVEARRWQKIAKALGNRTSQQVASRVQKYFIKLARAGLPIPGRTPNLACHVVKRFGMGARSARSAYPYCNSTFLASYSAPVFMPDEDDLSSMGDSVEAWGSRGDSDDNADEDPPPPEDIDGIAADQKETEEYKELLRLKSLRQERLQQCRDNLVQHIGYRCDSCSSEPITGTRWHCMDCPPDVSTDLCRECYTGDVELDIHRSSHRMAPVKKCTSMQDGDYTGFTHASYNYLDPNYMPAT</sequence>
<dbReference type="RefSeq" id="XP_014666521.1">
    <property type="nucleotide sequence ID" value="XM_014811035.1"/>
</dbReference>
<feature type="compositionally biased region" description="Polar residues" evidence="6">
    <location>
        <begin position="86"/>
        <end position="104"/>
    </location>
</feature>
<evidence type="ECO:0000256" key="6">
    <source>
        <dbReference type="SAM" id="MobiDB-lite"/>
    </source>
</evidence>
<feature type="domain" description="ZZ-type" evidence="8">
    <location>
        <begin position="310"/>
        <end position="369"/>
    </location>
</feature>
<keyword evidence="3 5" id="KW-0863">Zinc-finger</keyword>
<dbReference type="Gene3D" id="3.30.60.90">
    <property type="match status" value="1"/>
</dbReference>
<organism evidence="10 11">
    <name type="scientific">Priapulus caudatus</name>
    <name type="common">Priapulid worm</name>
    <dbReference type="NCBI Taxonomy" id="37621"/>
    <lineage>
        <taxon>Eukaryota</taxon>
        <taxon>Metazoa</taxon>
        <taxon>Ecdysozoa</taxon>
        <taxon>Scalidophora</taxon>
        <taxon>Priapulida</taxon>
        <taxon>Priapulimorpha</taxon>
        <taxon>Priapulimorphida</taxon>
        <taxon>Priapulidae</taxon>
        <taxon>Priapulus</taxon>
    </lineage>
</organism>
<gene>
    <name evidence="11" type="primary">LOC106808349</name>
</gene>
<evidence type="ECO:0000256" key="4">
    <source>
        <dbReference type="ARBA" id="ARBA00022833"/>
    </source>
</evidence>
<evidence type="ECO:0000256" key="1">
    <source>
        <dbReference type="ARBA" id="ARBA00004123"/>
    </source>
</evidence>
<evidence type="ECO:0000256" key="2">
    <source>
        <dbReference type="ARBA" id="ARBA00022723"/>
    </source>
</evidence>
<evidence type="ECO:0000259" key="7">
    <source>
        <dbReference type="PROSITE" id="PS50090"/>
    </source>
</evidence>
<dbReference type="SMART" id="SM00717">
    <property type="entry name" value="SANT"/>
    <property type="match status" value="1"/>
</dbReference>
<dbReference type="Gene3D" id="1.10.10.60">
    <property type="entry name" value="Homeodomain-like"/>
    <property type="match status" value="1"/>
</dbReference>
<dbReference type="SUPFAM" id="SSF46689">
    <property type="entry name" value="Homeodomain-like"/>
    <property type="match status" value="1"/>
</dbReference>
<dbReference type="InterPro" id="IPR017930">
    <property type="entry name" value="Myb_dom"/>
</dbReference>
<feature type="compositionally biased region" description="Acidic residues" evidence="6">
    <location>
        <begin position="260"/>
        <end position="274"/>
    </location>
</feature>
<dbReference type="InterPro" id="IPR000433">
    <property type="entry name" value="Znf_ZZ"/>
</dbReference>
<evidence type="ECO:0000256" key="3">
    <source>
        <dbReference type="ARBA" id="ARBA00022771"/>
    </source>
</evidence>
<proteinExistence type="predicted"/>
<dbReference type="SUPFAM" id="SSF57850">
    <property type="entry name" value="RING/U-box"/>
    <property type="match status" value="1"/>
</dbReference>
<protein>
    <submittedName>
        <fullName evidence="11">ZZ-type zinc finger-containing protein 3-like</fullName>
    </submittedName>
</protein>
<feature type="domain" description="HTH myb-type" evidence="9">
    <location>
        <begin position="136"/>
        <end position="188"/>
    </location>
</feature>
<dbReference type="PANTHER" id="PTHR22705:SF0">
    <property type="entry name" value="ZZ-TYPE ZINC FINGER-CONTAINING PROTEIN 3"/>
    <property type="match status" value="1"/>
</dbReference>
<reference evidence="11" key="1">
    <citation type="submission" date="2025-08" db="UniProtKB">
        <authorList>
            <consortium name="RefSeq"/>
        </authorList>
    </citation>
    <scope>IDENTIFICATION</scope>
</reference>
<dbReference type="PROSITE" id="PS51294">
    <property type="entry name" value="HTH_MYB"/>
    <property type="match status" value="1"/>
</dbReference>
<comment type="subcellular location">
    <subcellularLocation>
        <location evidence="1">Nucleus</location>
    </subcellularLocation>
</comment>
<dbReference type="InterPro" id="IPR043145">
    <property type="entry name" value="Znf_ZZ_sf"/>
</dbReference>
<evidence type="ECO:0000313" key="10">
    <source>
        <dbReference type="Proteomes" id="UP000695022"/>
    </source>
</evidence>
<feature type="region of interest" description="Disordered" evidence="6">
    <location>
        <begin position="242"/>
        <end position="275"/>
    </location>
</feature>
<evidence type="ECO:0000256" key="5">
    <source>
        <dbReference type="PROSITE-ProRule" id="PRU00228"/>
    </source>
</evidence>
<accession>A0ABM1E2V0</accession>
<dbReference type="InterPro" id="IPR037830">
    <property type="entry name" value="ZZZ3"/>
</dbReference>
<feature type="region of interest" description="Disordered" evidence="6">
    <location>
        <begin position="81"/>
        <end position="105"/>
    </location>
</feature>
<keyword evidence="10" id="KW-1185">Reference proteome</keyword>
<dbReference type="InterPro" id="IPR009057">
    <property type="entry name" value="Homeodomain-like_sf"/>
</dbReference>
<keyword evidence="4" id="KW-0862">Zinc</keyword>
<dbReference type="PANTHER" id="PTHR22705">
    <property type="entry name" value="ZINC FINGER, ZZ DOMAIN CONTAINING 3"/>
    <property type="match status" value="1"/>
</dbReference>
<dbReference type="PROSITE" id="PS50090">
    <property type="entry name" value="MYB_LIKE"/>
    <property type="match status" value="1"/>
</dbReference>
<dbReference type="SMART" id="SM00291">
    <property type="entry name" value="ZnF_ZZ"/>
    <property type="match status" value="1"/>
</dbReference>
<dbReference type="Pfam" id="PF00569">
    <property type="entry name" value="ZZ"/>
    <property type="match status" value="1"/>
</dbReference>
<dbReference type="GeneID" id="106808349"/>
<dbReference type="Pfam" id="PF00249">
    <property type="entry name" value="Myb_DNA-binding"/>
    <property type="match status" value="1"/>
</dbReference>
<evidence type="ECO:0000259" key="9">
    <source>
        <dbReference type="PROSITE" id="PS51294"/>
    </source>
</evidence>
<dbReference type="PROSITE" id="PS50135">
    <property type="entry name" value="ZF_ZZ_2"/>
    <property type="match status" value="1"/>
</dbReference>
<dbReference type="InterPro" id="IPR001005">
    <property type="entry name" value="SANT/Myb"/>
</dbReference>
<evidence type="ECO:0000259" key="8">
    <source>
        <dbReference type="PROSITE" id="PS50135"/>
    </source>
</evidence>
<keyword evidence="2" id="KW-0479">Metal-binding</keyword>
<dbReference type="CDD" id="cd00167">
    <property type="entry name" value="SANT"/>
    <property type="match status" value="1"/>
</dbReference>
<name>A0ABM1E2V0_PRICU</name>
<dbReference type="Proteomes" id="UP000695022">
    <property type="component" value="Unplaced"/>
</dbReference>
<evidence type="ECO:0000313" key="11">
    <source>
        <dbReference type="RefSeq" id="XP_014666521.1"/>
    </source>
</evidence>
<feature type="domain" description="Myb-like" evidence="7">
    <location>
        <begin position="128"/>
        <end position="184"/>
    </location>
</feature>